<feature type="compositionally biased region" description="Low complexity" evidence="1">
    <location>
        <begin position="316"/>
        <end position="329"/>
    </location>
</feature>
<keyword evidence="3" id="KW-1185">Reference proteome</keyword>
<feature type="region of interest" description="Disordered" evidence="1">
    <location>
        <begin position="285"/>
        <end position="329"/>
    </location>
</feature>
<dbReference type="EMBL" id="JAPDMQ010000257">
    <property type="protein sequence ID" value="KAK0528967.1"/>
    <property type="molecule type" value="Genomic_DNA"/>
</dbReference>
<dbReference type="AlphaFoldDB" id="A0AAN6JJC5"/>
<dbReference type="GO" id="GO:0009306">
    <property type="term" value="P:protein secretion"/>
    <property type="evidence" value="ECO:0007669"/>
    <property type="project" value="TreeGrafter"/>
</dbReference>
<comment type="caution">
    <text evidence="2">The sequence shown here is derived from an EMBL/GenBank/DDBJ whole genome shotgun (WGS) entry which is preliminary data.</text>
</comment>
<evidence type="ECO:0000313" key="3">
    <source>
        <dbReference type="Proteomes" id="UP001176521"/>
    </source>
</evidence>
<dbReference type="Pfam" id="PF05742">
    <property type="entry name" value="TANGO2"/>
    <property type="match status" value="1"/>
</dbReference>
<evidence type="ECO:0000313" key="2">
    <source>
        <dbReference type="EMBL" id="KAK0528967.1"/>
    </source>
</evidence>
<protein>
    <recommendedName>
        <fullName evidence="4">NRDE protein-domain-containing protein</fullName>
    </recommendedName>
</protein>
<dbReference type="PANTHER" id="PTHR17985:SF8">
    <property type="entry name" value="TRANSPORT AND GOLGI ORGANIZATION PROTEIN 2 HOMOLOG"/>
    <property type="match status" value="1"/>
</dbReference>
<accession>A0AAN6JJC5</accession>
<dbReference type="GO" id="GO:0005794">
    <property type="term" value="C:Golgi apparatus"/>
    <property type="evidence" value="ECO:0007669"/>
    <property type="project" value="TreeGrafter"/>
</dbReference>
<dbReference type="PANTHER" id="PTHR17985">
    <property type="entry name" value="SER/THR-RICH PROTEIN T10 IN DGCR REGION"/>
    <property type="match status" value="1"/>
</dbReference>
<sequence length="408" mass="44201">MCIFFFTLDHPIYCLIAASNRDEFLARPTREAGWHSFGLGGTTSASAADESMPLVLSGIDTHPAGGGTWLGISRSGRFGSLLNYTERPPPPPKLELGIDHYLSRGELVRRWLVAHDASEGPAHISGQQGLEAYLQSVHETRDYFPGFNLLIGQTEQRQDEDGDGRRSTTSFKLGYVSNRTQGDASKPLVLEANSDQLRSGASPCVACGLSNSVYQEPWPKVQEGKRLFDQALQAWPASSSPTDAEEEDLIERLFTVLGTNSDPEIPPPQPANIRSTIQVPPVQLPIAKPNQRTAPSSTRSDTQASRGDANPPPVPAQKQDPPQQGTNDAARAIAAAIAAGAELGWYGTRLSTVILIRRSDGHATFVERDVFGLGEDGETVQRAADKGKKDERRFRWVIGGDASPSIHS</sequence>
<name>A0AAN6JJC5_9BASI</name>
<dbReference type="InterPro" id="IPR008551">
    <property type="entry name" value="TANGO2"/>
</dbReference>
<feature type="region of interest" description="Disordered" evidence="1">
    <location>
        <begin position="154"/>
        <end position="178"/>
    </location>
</feature>
<evidence type="ECO:0000256" key="1">
    <source>
        <dbReference type="SAM" id="MobiDB-lite"/>
    </source>
</evidence>
<dbReference type="GO" id="GO:0007030">
    <property type="term" value="P:Golgi organization"/>
    <property type="evidence" value="ECO:0007669"/>
    <property type="project" value="TreeGrafter"/>
</dbReference>
<gene>
    <name evidence="2" type="ORF">OC842_004384</name>
</gene>
<evidence type="ECO:0008006" key="4">
    <source>
        <dbReference type="Google" id="ProtNLM"/>
    </source>
</evidence>
<feature type="compositionally biased region" description="Polar residues" evidence="1">
    <location>
        <begin position="290"/>
        <end position="305"/>
    </location>
</feature>
<feature type="compositionally biased region" description="Basic and acidic residues" evidence="1">
    <location>
        <begin position="156"/>
        <end position="166"/>
    </location>
</feature>
<feature type="compositionally biased region" description="Polar residues" evidence="1">
    <location>
        <begin position="167"/>
        <end position="178"/>
    </location>
</feature>
<organism evidence="2 3">
    <name type="scientific">Tilletia horrida</name>
    <dbReference type="NCBI Taxonomy" id="155126"/>
    <lineage>
        <taxon>Eukaryota</taxon>
        <taxon>Fungi</taxon>
        <taxon>Dikarya</taxon>
        <taxon>Basidiomycota</taxon>
        <taxon>Ustilaginomycotina</taxon>
        <taxon>Exobasidiomycetes</taxon>
        <taxon>Tilletiales</taxon>
        <taxon>Tilletiaceae</taxon>
        <taxon>Tilletia</taxon>
    </lineage>
</organism>
<dbReference type="Proteomes" id="UP001176521">
    <property type="component" value="Unassembled WGS sequence"/>
</dbReference>
<reference evidence="2" key="1">
    <citation type="journal article" date="2023" name="PhytoFront">
        <title>Draft Genome Resources of Seven Strains of Tilletia horrida, Causal Agent of Kernel Smut of Rice.</title>
        <authorList>
            <person name="Khanal S."/>
            <person name="Antony Babu S."/>
            <person name="Zhou X.G."/>
        </authorList>
    </citation>
    <scope>NUCLEOTIDE SEQUENCE</scope>
    <source>
        <strain evidence="2">TX3</strain>
    </source>
</reference>
<proteinExistence type="predicted"/>